<reference evidence="1" key="1">
    <citation type="submission" date="2019-03" db="EMBL/GenBank/DDBJ databases">
        <title>Lake Tanganyika Metagenome-Assembled Genomes (MAGs).</title>
        <authorList>
            <person name="Tran P."/>
        </authorList>
    </citation>
    <scope>NUCLEOTIDE SEQUENCE</scope>
    <source>
        <strain evidence="1">K_DeepCast_150m_m2_040</strain>
    </source>
</reference>
<dbReference type="EMBL" id="VGIR01000073">
    <property type="protein sequence ID" value="MBM3332291.1"/>
    <property type="molecule type" value="Genomic_DNA"/>
</dbReference>
<dbReference type="Proteomes" id="UP000779900">
    <property type="component" value="Unassembled WGS sequence"/>
</dbReference>
<protein>
    <submittedName>
        <fullName evidence="1">Uncharacterized protein</fullName>
    </submittedName>
</protein>
<gene>
    <name evidence="1" type="ORF">FJY68_10680</name>
</gene>
<proteinExistence type="predicted"/>
<comment type="caution">
    <text evidence="1">The sequence shown here is derived from an EMBL/GenBank/DDBJ whole genome shotgun (WGS) entry which is preliminary data.</text>
</comment>
<accession>A0A938BQL6</accession>
<evidence type="ECO:0000313" key="2">
    <source>
        <dbReference type="Proteomes" id="UP000779900"/>
    </source>
</evidence>
<organism evidence="1 2">
    <name type="scientific">candidate division WOR-3 bacterium</name>
    <dbReference type="NCBI Taxonomy" id="2052148"/>
    <lineage>
        <taxon>Bacteria</taxon>
        <taxon>Bacteria division WOR-3</taxon>
    </lineage>
</organism>
<name>A0A938BQL6_UNCW3</name>
<dbReference type="AlphaFoldDB" id="A0A938BQL6"/>
<evidence type="ECO:0000313" key="1">
    <source>
        <dbReference type="EMBL" id="MBM3332291.1"/>
    </source>
</evidence>
<sequence length="168" mass="18368">MIDVAARPRESALSVYDAFERVHRLALALQVPAPEKDKRRVALEDMYELDRACAVGMAKMNDTEMTEDEAACVRIVSVIVDALFQFNVREVPTAKPVGGPHEKPKEDLIESFLRSARITLEAGTADACEPSIARQASAVCAAFLATEFSAANEMLENPDALIAGYINR</sequence>